<dbReference type="PROSITE" id="PS51257">
    <property type="entry name" value="PROKAR_LIPOPROTEIN"/>
    <property type="match status" value="1"/>
</dbReference>
<dbReference type="InterPro" id="IPR041489">
    <property type="entry name" value="PDZ_6"/>
</dbReference>
<feature type="domain" description="PDZ" evidence="3">
    <location>
        <begin position="31"/>
        <end position="106"/>
    </location>
</feature>
<keyword evidence="5" id="KW-1185">Reference proteome</keyword>
<reference evidence="4 5" key="1">
    <citation type="submission" date="2020-08" db="EMBL/GenBank/DDBJ databases">
        <title>Genomic Encyclopedia of Type Strains, Phase IV (KMG-IV): sequencing the most valuable type-strain genomes for metagenomic binning, comparative biology and taxonomic classification.</title>
        <authorList>
            <person name="Goeker M."/>
        </authorList>
    </citation>
    <scope>NUCLEOTIDE SEQUENCE [LARGE SCALE GENOMIC DNA]</scope>
    <source>
        <strain evidence="4 5">DSM 29007</strain>
    </source>
</reference>
<organism evidence="4 5">
    <name type="scientific">Longimicrobium terrae</name>
    <dbReference type="NCBI Taxonomy" id="1639882"/>
    <lineage>
        <taxon>Bacteria</taxon>
        <taxon>Pseudomonadati</taxon>
        <taxon>Gemmatimonadota</taxon>
        <taxon>Longimicrobiia</taxon>
        <taxon>Longimicrobiales</taxon>
        <taxon>Longimicrobiaceae</taxon>
        <taxon>Longimicrobium</taxon>
    </lineage>
</organism>
<evidence type="ECO:0000259" key="3">
    <source>
        <dbReference type="PROSITE" id="PS50106"/>
    </source>
</evidence>
<sequence>MKLGTFTAALALLPLAAGCAHAQQTPPAASAVQGQHSSSGTLTNPNPRPPTAYTGMGVAIPGGGRPVVTRVVPESPAARAGIVAGDEILSIDGVDTSERVTFFRAAVPGQRYLFRVRRGTTQVELAVVPDPPRTRSAN</sequence>
<keyword evidence="2" id="KW-0732">Signal</keyword>
<dbReference type="RefSeq" id="WP_170033123.1">
    <property type="nucleotide sequence ID" value="NZ_JABDTL010000001.1"/>
</dbReference>
<feature type="region of interest" description="Disordered" evidence="1">
    <location>
        <begin position="27"/>
        <end position="52"/>
    </location>
</feature>
<evidence type="ECO:0000256" key="1">
    <source>
        <dbReference type="SAM" id="MobiDB-lite"/>
    </source>
</evidence>
<evidence type="ECO:0000313" key="5">
    <source>
        <dbReference type="Proteomes" id="UP000582837"/>
    </source>
</evidence>
<proteinExistence type="predicted"/>
<keyword evidence="4" id="KW-0378">Hydrolase</keyword>
<dbReference type="InterPro" id="IPR001478">
    <property type="entry name" value="PDZ"/>
</dbReference>
<dbReference type="Pfam" id="PF17820">
    <property type="entry name" value="PDZ_6"/>
    <property type="match status" value="1"/>
</dbReference>
<dbReference type="SMART" id="SM00228">
    <property type="entry name" value="PDZ"/>
    <property type="match status" value="1"/>
</dbReference>
<evidence type="ECO:0000313" key="4">
    <source>
        <dbReference type="EMBL" id="MBB6070803.1"/>
    </source>
</evidence>
<dbReference type="GO" id="GO:0008233">
    <property type="term" value="F:peptidase activity"/>
    <property type="evidence" value="ECO:0007669"/>
    <property type="project" value="UniProtKB-KW"/>
</dbReference>
<feature type="signal peptide" evidence="2">
    <location>
        <begin position="1"/>
        <end position="22"/>
    </location>
</feature>
<dbReference type="SUPFAM" id="SSF50156">
    <property type="entry name" value="PDZ domain-like"/>
    <property type="match status" value="1"/>
</dbReference>
<dbReference type="Gene3D" id="2.30.42.10">
    <property type="match status" value="1"/>
</dbReference>
<name>A0A841GYH8_9BACT</name>
<feature type="chain" id="PRO_5033004338" evidence="2">
    <location>
        <begin position="23"/>
        <end position="138"/>
    </location>
</feature>
<dbReference type="Proteomes" id="UP000582837">
    <property type="component" value="Unassembled WGS sequence"/>
</dbReference>
<gene>
    <name evidence="4" type="ORF">HNQ61_002425</name>
</gene>
<accession>A0A841GYH8</accession>
<protein>
    <submittedName>
        <fullName evidence="4">S1-C subfamily serine protease</fullName>
    </submittedName>
</protein>
<keyword evidence="4" id="KW-0645">Protease</keyword>
<dbReference type="EMBL" id="JACHIA010000006">
    <property type="protein sequence ID" value="MBB6070803.1"/>
    <property type="molecule type" value="Genomic_DNA"/>
</dbReference>
<evidence type="ECO:0000256" key="2">
    <source>
        <dbReference type="SAM" id="SignalP"/>
    </source>
</evidence>
<dbReference type="GO" id="GO:0006508">
    <property type="term" value="P:proteolysis"/>
    <property type="evidence" value="ECO:0007669"/>
    <property type="project" value="UniProtKB-KW"/>
</dbReference>
<feature type="compositionally biased region" description="Polar residues" evidence="1">
    <location>
        <begin position="27"/>
        <end position="45"/>
    </location>
</feature>
<dbReference type="InterPro" id="IPR036034">
    <property type="entry name" value="PDZ_sf"/>
</dbReference>
<dbReference type="PROSITE" id="PS50106">
    <property type="entry name" value="PDZ"/>
    <property type="match status" value="1"/>
</dbReference>
<comment type="caution">
    <text evidence="4">The sequence shown here is derived from an EMBL/GenBank/DDBJ whole genome shotgun (WGS) entry which is preliminary data.</text>
</comment>
<dbReference type="AlphaFoldDB" id="A0A841GYH8"/>